<sequence length="117" mass="13091">MFDVDECRLAAIFLRFGDHVQCNGCFTTGLRPVNFDDAPARQPANAQRKVQRKAAGGNGIHLHGDILPQLHDGTLAKLLFNLGQCGFQCFGFIELCGFVRCFFCCHGRTSRFCIFKF</sequence>
<dbReference type="AlphaFoldDB" id="A0A645D726"/>
<evidence type="ECO:0000313" key="1">
    <source>
        <dbReference type="EMBL" id="MPM84743.1"/>
    </source>
</evidence>
<accession>A0A645D726</accession>
<organism evidence="1">
    <name type="scientific">bioreactor metagenome</name>
    <dbReference type="NCBI Taxonomy" id="1076179"/>
    <lineage>
        <taxon>unclassified sequences</taxon>
        <taxon>metagenomes</taxon>
        <taxon>ecological metagenomes</taxon>
    </lineage>
</organism>
<comment type="caution">
    <text evidence="1">The sequence shown here is derived from an EMBL/GenBank/DDBJ whole genome shotgun (WGS) entry which is preliminary data.</text>
</comment>
<protein>
    <submittedName>
        <fullName evidence="1">Uncharacterized protein</fullName>
    </submittedName>
</protein>
<proteinExistence type="predicted"/>
<dbReference type="EMBL" id="VSSQ01033215">
    <property type="protein sequence ID" value="MPM84743.1"/>
    <property type="molecule type" value="Genomic_DNA"/>
</dbReference>
<gene>
    <name evidence="1" type="ORF">SDC9_131819</name>
</gene>
<reference evidence="1" key="1">
    <citation type="submission" date="2019-08" db="EMBL/GenBank/DDBJ databases">
        <authorList>
            <person name="Kucharzyk K."/>
            <person name="Murdoch R.W."/>
            <person name="Higgins S."/>
            <person name="Loffler F."/>
        </authorList>
    </citation>
    <scope>NUCLEOTIDE SEQUENCE</scope>
</reference>
<name>A0A645D726_9ZZZZ</name>